<dbReference type="Gene3D" id="2.160.20.10">
    <property type="entry name" value="Single-stranded right-handed beta-helix, Pectin lyase-like"/>
    <property type="match status" value="1"/>
</dbReference>
<feature type="region of interest" description="Disordered" evidence="4">
    <location>
        <begin position="36"/>
        <end position="69"/>
    </location>
</feature>
<dbReference type="KEGG" id="marq:MARGE09_P2403"/>
<organism evidence="6 7">
    <name type="scientific">Marinagarivorans cellulosilyticus</name>
    <dbReference type="NCBI Taxonomy" id="2721545"/>
    <lineage>
        <taxon>Bacteria</taxon>
        <taxon>Pseudomonadati</taxon>
        <taxon>Pseudomonadota</taxon>
        <taxon>Gammaproteobacteria</taxon>
        <taxon>Cellvibrionales</taxon>
        <taxon>Cellvibrionaceae</taxon>
        <taxon>Marinagarivorans</taxon>
    </lineage>
</organism>
<evidence type="ECO:0000313" key="6">
    <source>
        <dbReference type="EMBL" id="BCD98202.1"/>
    </source>
</evidence>
<evidence type="ECO:0008006" key="8">
    <source>
        <dbReference type="Google" id="ProtNLM"/>
    </source>
</evidence>
<dbReference type="PANTHER" id="PTHR42970:SF1">
    <property type="entry name" value="PECTATE LYASE C-RELATED"/>
    <property type="match status" value="1"/>
</dbReference>
<accession>A0AAN1WII0</accession>
<dbReference type="PANTHER" id="PTHR42970">
    <property type="entry name" value="PECTATE LYASE C-RELATED"/>
    <property type="match status" value="1"/>
</dbReference>
<feature type="region of interest" description="Disordered" evidence="4">
    <location>
        <begin position="452"/>
        <end position="487"/>
    </location>
</feature>
<keyword evidence="3" id="KW-0325">Glycoprotein</keyword>
<evidence type="ECO:0000313" key="7">
    <source>
        <dbReference type="Proteomes" id="UP001320119"/>
    </source>
</evidence>
<dbReference type="Proteomes" id="UP001320119">
    <property type="component" value="Chromosome"/>
</dbReference>
<evidence type="ECO:0000256" key="5">
    <source>
        <dbReference type="SAM" id="SignalP"/>
    </source>
</evidence>
<name>A0AAN1WII0_9GAMM</name>
<reference evidence="6 7" key="1">
    <citation type="journal article" date="2022" name="IScience">
        <title>An ultrasensitive nanofiber-based assay for enzymatic hydrolysis and deep-sea microbial degradation of cellulose.</title>
        <authorList>
            <person name="Tsudome M."/>
            <person name="Tachioka M."/>
            <person name="Miyazaki M."/>
            <person name="Uchimura K."/>
            <person name="Tsuda M."/>
            <person name="Takaki Y."/>
            <person name="Deguchi S."/>
        </authorList>
    </citation>
    <scope>NUCLEOTIDE SEQUENCE [LARGE SCALE GENOMIC DNA]</scope>
    <source>
        <strain evidence="6 7">GE09</strain>
    </source>
</reference>
<dbReference type="SUPFAM" id="SSF51126">
    <property type="entry name" value="Pectin lyase-like"/>
    <property type="match status" value="1"/>
</dbReference>
<feature type="signal peptide" evidence="5">
    <location>
        <begin position="1"/>
        <end position="18"/>
    </location>
</feature>
<dbReference type="GO" id="GO:0046872">
    <property type="term" value="F:metal ion binding"/>
    <property type="evidence" value="ECO:0007669"/>
    <property type="project" value="UniProtKB-KW"/>
</dbReference>
<dbReference type="InterPro" id="IPR052063">
    <property type="entry name" value="Polysaccharide_Lyase_1"/>
</dbReference>
<dbReference type="InterPro" id="IPR018082">
    <property type="entry name" value="AmbAllergen"/>
</dbReference>
<dbReference type="InterPro" id="IPR012334">
    <property type="entry name" value="Pectin_lyas_fold"/>
</dbReference>
<dbReference type="PROSITE" id="PS51257">
    <property type="entry name" value="PROKAR_LIPOPROTEIN"/>
    <property type="match status" value="1"/>
</dbReference>
<feature type="compositionally biased region" description="Low complexity" evidence="4">
    <location>
        <begin position="36"/>
        <end position="58"/>
    </location>
</feature>
<protein>
    <recommendedName>
        <fullName evidence="8">Pectate lyase</fullName>
    </recommendedName>
</protein>
<evidence type="ECO:0000256" key="2">
    <source>
        <dbReference type="ARBA" id="ARBA00022729"/>
    </source>
</evidence>
<keyword evidence="1" id="KW-0479">Metal-binding</keyword>
<feature type="chain" id="PRO_5043028292" description="Pectate lyase" evidence="5">
    <location>
        <begin position="19"/>
        <end position="511"/>
    </location>
</feature>
<gene>
    <name evidence="6" type="ORF">MARGE09_P2403</name>
</gene>
<sequence length="511" mass="55108">MRPELLLCTAALSLLLSACDGQTALSSSSTITATHSSDASSAQSSPSAASSSSLSSSPPTSPPVAFPGAEGYGRFATGGRGGDVYHVTHLNDFGEGSLREGINSANGPRTIVFDVSGNIALESALIINKNNITLAGQTAPEGGITVYGYNTLVEANNVIIRHMRFRCGDFNVYDTTGVKPPRGNGDLKGSNADAISVIHANNVILDHISASWSVDESLSVTWSNNITIQNSIIAEALNDSYLVKTKNGSSYLMPHGFGSLVRANNNDGGGYTYYRNLYAHNDMRNPGIGPNQESPTVYKAKLDFVNNVIYGWGQRQGESIDGSKGGRAEVNMVGNYYIANNDSNTPEDIWDNEKYESIYAFQSGNKIDSNINGILDGTDRGWNAFSAFASNQKIAQRWDYPEVTTLSADDAYLWVKNNVGASLSRDSTDERLIHQMVTNTGYIINSQDEVGGIESIPSTQGPSDADRDGMPDIWETAQGLDKDNSDDRNHYTLNNHYTNLEVYLNSLIANQ</sequence>
<keyword evidence="7" id="KW-1185">Reference proteome</keyword>
<keyword evidence="2 5" id="KW-0732">Signal</keyword>
<dbReference type="PRINTS" id="PR00807">
    <property type="entry name" value="AMBALLERGEN"/>
</dbReference>
<dbReference type="RefSeq" id="WP_236982397.1">
    <property type="nucleotide sequence ID" value="NZ_AP023086.1"/>
</dbReference>
<proteinExistence type="predicted"/>
<evidence type="ECO:0000256" key="3">
    <source>
        <dbReference type="ARBA" id="ARBA00023180"/>
    </source>
</evidence>
<dbReference type="AlphaFoldDB" id="A0AAN1WII0"/>
<dbReference type="InterPro" id="IPR011050">
    <property type="entry name" value="Pectin_lyase_fold/virulence"/>
</dbReference>
<evidence type="ECO:0000256" key="4">
    <source>
        <dbReference type="SAM" id="MobiDB-lite"/>
    </source>
</evidence>
<dbReference type="EMBL" id="AP023086">
    <property type="protein sequence ID" value="BCD98202.1"/>
    <property type="molecule type" value="Genomic_DNA"/>
</dbReference>
<evidence type="ECO:0000256" key="1">
    <source>
        <dbReference type="ARBA" id="ARBA00022723"/>
    </source>
</evidence>